<dbReference type="OrthoDB" id="6059332at2"/>
<sequence length="266" mass="30073">MMFQYSTLAGLKSLAKQIQAEQSVPRHDALDLAACAGGFQGYVDAKRKLPSRSMLHNVTVRQNWWGYETREMGTAQIDLKLRVPLTELVRRHHLTGYLGACKVEDSVFLERTGQQRHANETQWYIGRIARALQFMAATGLKPSSARRCYPTQEYDSRPPVADHDHCWFDPDARVHILSTEPYPGRSERGEPGQIEWERRHGWSTMYVDWGSIYGNGTEFILCCPAAYAAVLSAKVKILECSPPAVEDEAVVIETFDPAARKVVIFD</sequence>
<evidence type="ECO:0000313" key="2">
    <source>
        <dbReference type="Proteomes" id="UP000198339"/>
    </source>
</evidence>
<evidence type="ECO:0000313" key="1">
    <source>
        <dbReference type="EMBL" id="SNT15562.1"/>
    </source>
</evidence>
<reference evidence="1 2" key="1">
    <citation type="submission" date="2017-06" db="EMBL/GenBank/DDBJ databases">
        <authorList>
            <person name="Kim H.J."/>
            <person name="Triplett B.A."/>
        </authorList>
    </citation>
    <scope>NUCLEOTIDE SEQUENCE [LARGE SCALE GENOMIC DNA]</scope>
    <source>
        <strain evidence="1 2">DS15</strain>
    </source>
</reference>
<dbReference type="RefSeq" id="WP_053555760.1">
    <property type="nucleotide sequence ID" value="NZ_FZPA01000013.1"/>
</dbReference>
<dbReference type="EMBL" id="FZPA01000013">
    <property type="protein sequence ID" value="SNT15562.1"/>
    <property type="molecule type" value="Genomic_DNA"/>
</dbReference>
<gene>
    <name evidence="1" type="ORF">SAMN06295955_11388</name>
</gene>
<protein>
    <submittedName>
        <fullName evidence="1">Uncharacterized protein</fullName>
    </submittedName>
</protein>
<keyword evidence="2" id="KW-1185">Reference proteome</keyword>
<dbReference type="Proteomes" id="UP000198339">
    <property type="component" value="Unassembled WGS sequence"/>
</dbReference>
<organism evidence="1 2">
    <name type="scientific">Sphingopyxis indica</name>
    <dbReference type="NCBI Taxonomy" id="436663"/>
    <lineage>
        <taxon>Bacteria</taxon>
        <taxon>Pseudomonadati</taxon>
        <taxon>Pseudomonadota</taxon>
        <taxon>Alphaproteobacteria</taxon>
        <taxon>Sphingomonadales</taxon>
        <taxon>Sphingomonadaceae</taxon>
        <taxon>Sphingopyxis</taxon>
    </lineage>
</organism>
<dbReference type="AlphaFoldDB" id="A0A239KCX3"/>
<name>A0A239KCX3_9SPHN</name>
<accession>A0A239KCX3</accession>
<proteinExistence type="predicted"/>